<proteinExistence type="predicted"/>
<feature type="compositionally biased region" description="Basic residues" evidence="1">
    <location>
        <begin position="661"/>
        <end position="678"/>
    </location>
</feature>
<dbReference type="SUPFAM" id="SSF56672">
    <property type="entry name" value="DNA/RNA polymerases"/>
    <property type="match status" value="1"/>
</dbReference>
<reference evidence="3" key="2">
    <citation type="submission" date="2022-01" db="EMBL/GenBank/DDBJ databases">
        <authorList>
            <person name="Yamashiro T."/>
            <person name="Shiraishi A."/>
            <person name="Satake H."/>
            <person name="Nakayama K."/>
        </authorList>
    </citation>
    <scope>NUCLEOTIDE SEQUENCE</scope>
</reference>
<accession>A0ABQ5A5I0</accession>
<organism evidence="3 4">
    <name type="scientific">Tanacetum coccineum</name>
    <dbReference type="NCBI Taxonomy" id="301880"/>
    <lineage>
        <taxon>Eukaryota</taxon>
        <taxon>Viridiplantae</taxon>
        <taxon>Streptophyta</taxon>
        <taxon>Embryophyta</taxon>
        <taxon>Tracheophyta</taxon>
        <taxon>Spermatophyta</taxon>
        <taxon>Magnoliopsida</taxon>
        <taxon>eudicotyledons</taxon>
        <taxon>Gunneridae</taxon>
        <taxon>Pentapetalae</taxon>
        <taxon>asterids</taxon>
        <taxon>campanulids</taxon>
        <taxon>Asterales</taxon>
        <taxon>Asteraceae</taxon>
        <taxon>Asteroideae</taxon>
        <taxon>Anthemideae</taxon>
        <taxon>Anthemidinae</taxon>
        <taxon>Tanacetum</taxon>
    </lineage>
</organism>
<feature type="compositionally biased region" description="Polar residues" evidence="1">
    <location>
        <begin position="226"/>
        <end position="236"/>
    </location>
</feature>
<dbReference type="Pfam" id="PF08284">
    <property type="entry name" value="RVP_2"/>
    <property type="match status" value="1"/>
</dbReference>
<comment type="caution">
    <text evidence="3">The sequence shown here is derived from an EMBL/GenBank/DDBJ whole genome shotgun (WGS) entry which is preliminary data.</text>
</comment>
<feature type="compositionally biased region" description="Basic and acidic residues" evidence="1">
    <location>
        <begin position="649"/>
        <end position="660"/>
    </location>
</feature>
<gene>
    <name evidence="3" type="ORF">Tco_0803276</name>
</gene>
<feature type="domain" description="Tf2-1-like SH3-like" evidence="2">
    <location>
        <begin position="551"/>
        <end position="615"/>
    </location>
</feature>
<evidence type="ECO:0000256" key="1">
    <source>
        <dbReference type="SAM" id="MobiDB-lite"/>
    </source>
</evidence>
<reference evidence="3" key="1">
    <citation type="journal article" date="2022" name="Int. J. Mol. Sci.">
        <title>Draft Genome of Tanacetum Coccineum: Genomic Comparison of Closely Related Tanacetum-Family Plants.</title>
        <authorList>
            <person name="Yamashiro T."/>
            <person name="Shiraishi A."/>
            <person name="Nakayama K."/>
            <person name="Satake H."/>
        </authorList>
    </citation>
    <scope>NUCLEOTIDE SEQUENCE</scope>
</reference>
<sequence length="694" mass="78068">MTERLLELQSIRIDRRMLVVVKMVPKKTPMSDVAIKALIAQGVADALDDYEENRGSGNGHDSHDSGSGRKRLVPTARVCTYKDFLNCQPFNFKGIEGVTIGHDAAYGMPWKTLMKMMTDMDCPRSEIKKLEIEIYNLKVKGTDVVSYTQRFQELALMCGRMFPEESDKVKKYIGGLSDMIQGNVMSARPKTMQEAIELANDLMDEKVCNFAKRQAENKRKLDSNPKDNQVQQQPFKRQNVARAYTAGPGEKKEYVGTLPLCTKTPAAANNQSAPGAIQKVVTCYECGIQGNYKKDCLKLKNKNHGNQSGNGEARARVYVVGNARINLESNVVTGTFLLNNRYASVLFDTCADRSFVSTALSSLIDIIPSILDHSYDVELADGKIIRYHAVIVCDEKLVHVPFGNETLIILSDESNNGNKSRLNIISCTKTHKYLLKGCHVFLAHNTKRKDEYKSEDKRLEDVPVVQDFPKVYPEDLSGIPPTLKVEFQIDLIPGVVIVALVPYRLAPSEMKELSDQLQEIFDKGFIRPSSSPWGTLSYANVRRTPLEFQVGDNVMLKVSPWKGVIRFGKRGKLNPMYIGPFKVLEKVGSVAYILELPQQLRRVHSTFHVSNLKKCLSDSPLAISLDEININDKLYFVEEPVEIMDREVKRLKQSRTDKTKITRKPSKMGKHGHGKRKSTKEAKDSEAKPRKVNS</sequence>
<protein>
    <recommendedName>
        <fullName evidence="2">Tf2-1-like SH3-like domain-containing protein</fullName>
    </recommendedName>
</protein>
<dbReference type="InterPro" id="IPR056924">
    <property type="entry name" value="SH3_Tf2-1"/>
</dbReference>
<evidence type="ECO:0000313" key="4">
    <source>
        <dbReference type="Proteomes" id="UP001151760"/>
    </source>
</evidence>
<feature type="region of interest" description="Disordered" evidence="1">
    <location>
        <begin position="50"/>
        <end position="69"/>
    </location>
</feature>
<evidence type="ECO:0000313" key="3">
    <source>
        <dbReference type="EMBL" id="GJS96308.1"/>
    </source>
</evidence>
<dbReference type="PANTHER" id="PTHR46148:SF59">
    <property type="entry name" value="NUCLEOTIDYLTRANSFERASE, RIBONUCLEASE H"/>
    <property type="match status" value="1"/>
</dbReference>
<keyword evidence="4" id="KW-1185">Reference proteome</keyword>
<evidence type="ECO:0000259" key="2">
    <source>
        <dbReference type="Pfam" id="PF24626"/>
    </source>
</evidence>
<feature type="compositionally biased region" description="Basic and acidic residues" evidence="1">
    <location>
        <begin position="216"/>
        <end position="225"/>
    </location>
</feature>
<feature type="region of interest" description="Disordered" evidence="1">
    <location>
        <begin position="649"/>
        <end position="694"/>
    </location>
</feature>
<dbReference type="Pfam" id="PF24626">
    <property type="entry name" value="SH3_Tf2-1"/>
    <property type="match status" value="1"/>
</dbReference>
<dbReference type="Proteomes" id="UP001151760">
    <property type="component" value="Unassembled WGS sequence"/>
</dbReference>
<feature type="region of interest" description="Disordered" evidence="1">
    <location>
        <begin position="216"/>
        <end position="238"/>
    </location>
</feature>
<dbReference type="EMBL" id="BQNB010011876">
    <property type="protein sequence ID" value="GJS96308.1"/>
    <property type="molecule type" value="Genomic_DNA"/>
</dbReference>
<name>A0ABQ5A5I0_9ASTR</name>
<feature type="compositionally biased region" description="Basic and acidic residues" evidence="1">
    <location>
        <begin position="679"/>
        <end position="694"/>
    </location>
</feature>
<dbReference type="Gene3D" id="3.10.10.10">
    <property type="entry name" value="HIV Type 1 Reverse Transcriptase, subunit A, domain 1"/>
    <property type="match status" value="1"/>
</dbReference>
<dbReference type="InterPro" id="IPR043502">
    <property type="entry name" value="DNA/RNA_pol_sf"/>
</dbReference>
<dbReference type="PANTHER" id="PTHR46148">
    <property type="entry name" value="CHROMO DOMAIN-CONTAINING PROTEIN"/>
    <property type="match status" value="1"/>
</dbReference>